<dbReference type="Pfam" id="PF06170">
    <property type="entry name" value="DUF983"/>
    <property type="match status" value="1"/>
</dbReference>
<evidence type="ECO:0000313" key="2">
    <source>
        <dbReference type="EMBL" id="MXO60282.1"/>
    </source>
</evidence>
<sequence>MADTPEATKGQQGIGHAALFGLCPKCGAKTLFGRLTAFAPTCRACGLDFQKFNVGDGPAAFLILIIGALVTGLAIWLELSFDPPWWLHVMLWAPLTVAGTIWGLRVAKAALLYSEYHRGGEQR</sequence>
<keyword evidence="1" id="KW-1133">Transmembrane helix</keyword>
<comment type="caution">
    <text evidence="2">The sequence shown here is derived from an EMBL/GenBank/DDBJ whole genome shotgun (WGS) entry which is preliminary data.</text>
</comment>
<dbReference type="Proteomes" id="UP000433652">
    <property type="component" value="Unassembled WGS sequence"/>
</dbReference>
<keyword evidence="3" id="KW-1185">Reference proteome</keyword>
<dbReference type="EMBL" id="WTYM01000046">
    <property type="protein sequence ID" value="MXO60282.1"/>
    <property type="molecule type" value="Genomic_DNA"/>
</dbReference>
<keyword evidence="1" id="KW-0472">Membrane</keyword>
<protein>
    <submittedName>
        <fullName evidence="2">DUF983 domain-containing protein</fullName>
    </submittedName>
</protein>
<dbReference type="RefSeq" id="WP_159795850.1">
    <property type="nucleotide sequence ID" value="NZ_WTYM01000046.1"/>
</dbReference>
<dbReference type="InterPro" id="IPR009325">
    <property type="entry name" value="DUF983"/>
</dbReference>
<keyword evidence="1" id="KW-0812">Transmembrane</keyword>
<dbReference type="AlphaFoldDB" id="A0A6I4T0V1"/>
<reference evidence="2 3" key="1">
    <citation type="submission" date="2019-12" db="EMBL/GenBank/DDBJ databases">
        <title>Genomic-based taxomic classification of the family Erythrobacteraceae.</title>
        <authorList>
            <person name="Xu L."/>
        </authorList>
    </citation>
    <scope>NUCLEOTIDE SEQUENCE [LARGE SCALE GENOMIC DNA]</scope>
    <source>
        <strain evidence="2 3">MCCC 1K01500</strain>
    </source>
</reference>
<feature type="transmembrane region" description="Helical" evidence="1">
    <location>
        <begin position="85"/>
        <end position="104"/>
    </location>
</feature>
<gene>
    <name evidence="2" type="ORF">GRI89_12110</name>
</gene>
<name>A0A6I4T0V1_9SPHN</name>
<proteinExistence type="predicted"/>
<evidence type="ECO:0000256" key="1">
    <source>
        <dbReference type="SAM" id="Phobius"/>
    </source>
</evidence>
<accession>A0A6I4T0V1</accession>
<dbReference type="OrthoDB" id="9799456at2"/>
<evidence type="ECO:0000313" key="3">
    <source>
        <dbReference type="Proteomes" id="UP000433652"/>
    </source>
</evidence>
<feature type="transmembrane region" description="Helical" evidence="1">
    <location>
        <begin position="59"/>
        <end position="79"/>
    </location>
</feature>
<organism evidence="2 3">
    <name type="scientific">Croceibacterium salegens</name>
    <dbReference type="NCBI Taxonomy" id="1737568"/>
    <lineage>
        <taxon>Bacteria</taxon>
        <taxon>Pseudomonadati</taxon>
        <taxon>Pseudomonadota</taxon>
        <taxon>Alphaproteobacteria</taxon>
        <taxon>Sphingomonadales</taxon>
        <taxon>Erythrobacteraceae</taxon>
        <taxon>Croceibacterium</taxon>
    </lineage>
</organism>